<comment type="caution">
    <text evidence="2">The sequence shown here is derived from an EMBL/GenBank/DDBJ whole genome shotgun (WGS) entry which is preliminary data.</text>
</comment>
<dbReference type="AlphaFoldDB" id="A0AAD8XBV0"/>
<dbReference type="GeneID" id="85393385"/>
<sequence>MLTRPEGKVVQRRSAKCSSGVGRGSGPRACRSVWEASPEQYGRLGQTIVSVSEILSNEDYCLVSSNCCW</sequence>
<dbReference type="Proteomes" id="UP001244207">
    <property type="component" value="Unassembled WGS sequence"/>
</dbReference>
<evidence type="ECO:0000313" key="3">
    <source>
        <dbReference type="Proteomes" id="UP001244207"/>
    </source>
</evidence>
<protein>
    <submittedName>
        <fullName evidence="2">Uncharacterized protein</fullName>
    </submittedName>
</protein>
<keyword evidence="3" id="KW-1185">Reference proteome</keyword>
<feature type="region of interest" description="Disordered" evidence="1">
    <location>
        <begin position="1"/>
        <end position="29"/>
    </location>
</feature>
<dbReference type="RefSeq" id="XP_060358868.1">
    <property type="nucleotide sequence ID" value="XM_060509486.1"/>
</dbReference>
<name>A0AAD8XBV0_GLOAC</name>
<organism evidence="2 3">
    <name type="scientific">Glomerella acutata</name>
    <name type="common">Colletotrichum acutatum</name>
    <dbReference type="NCBI Taxonomy" id="27357"/>
    <lineage>
        <taxon>Eukaryota</taxon>
        <taxon>Fungi</taxon>
        <taxon>Dikarya</taxon>
        <taxon>Ascomycota</taxon>
        <taxon>Pezizomycotina</taxon>
        <taxon>Sordariomycetes</taxon>
        <taxon>Hypocreomycetidae</taxon>
        <taxon>Glomerellales</taxon>
        <taxon>Glomerellaceae</taxon>
        <taxon>Colletotrichum</taxon>
        <taxon>Colletotrichum acutatum species complex</taxon>
    </lineage>
</organism>
<accession>A0AAD8XBV0</accession>
<evidence type="ECO:0000313" key="2">
    <source>
        <dbReference type="EMBL" id="KAK1710589.1"/>
    </source>
</evidence>
<evidence type="ECO:0000256" key="1">
    <source>
        <dbReference type="SAM" id="MobiDB-lite"/>
    </source>
</evidence>
<proteinExistence type="predicted"/>
<reference evidence="2" key="1">
    <citation type="submission" date="2021-12" db="EMBL/GenBank/DDBJ databases">
        <title>Comparative genomics, transcriptomics and evolutionary studies reveal genomic signatures of adaptation to plant cell wall in hemibiotrophic fungi.</title>
        <authorList>
            <consortium name="DOE Joint Genome Institute"/>
            <person name="Baroncelli R."/>
            <person name="Diaz J.F."/>
            <person name="Benocci T."/>
            <person name="Peng M."/>
            <person name="Battaglia E."/>
            <person name="Haridas S."/>
            <person name="Andreopoulos W."/>
            <person name="Labutti K."/>
            <person name="Pangilinan J."/>
            <person name="Floch G.L."/>
            <person name="Makela M.R."/>
            <person name="Henrissat B."/>
            <person name="Grigoriev I.V."/>
            <person name="Crouch J.A."/>
            <person name="De Vries R.P."/>
            <person name="Sukno S.A."/>
            <person name="Thon M.R."/>
        </authorList>
    </citation>
    <scope>NUCLEOTIDE SEQUENCE</scope>
    <source>
        <strain evidence="2">CBS 112980</strain>
    </source>
</reference>
<gene>
    <name evidence="2" type="ORF">BDZ83DRAFT_640430</name>
</gene>
<dbReference type="EMBL" id="JAHMHS010000169">
    <property type="protein sequence ID" value="KAK1710589.1"/>
    <property type="molecule type" value="Genomic_DNA"/>
</dbReference>